<reference evidence="23" key="1">
    <citation type="journal article" date="2019" name="Int. J. Syst. Evol. Microbiol.">
        <title>The Global Catalogue of Microorganisms (GCM) 10K type strain sequencing project: providing services to taxonomists for standard genome sequencing and annotation.</title>
        <authorList>
            <consortium name="The Broad Institute Genomics Platform"/>
            <consortium name="The Broad Institute Genome Sequencing Center for Infectious Disease"/>
            <person name="Wu L."/>
            <person name="Ma J."/>
        </authorList>
    </citation>
    <scope>NUCLEOTIDE SEQUENCE [LARGE SCALE GENOMIC DNA]</scope>
    <source>
        <strain evidence="23">JCM 18392</strain>
    </source>
</reference>
<name>A0ABP9DWU7_9GAMM</name>
<evidence type="ECO:0000256" key="3">
    <source>
        <dbReference type="ARBA" id="ARBA00011649"/>
    </source>
</evidence>
<evidence type="ECO:0000256" key="12">
    <source>
        <dbReference type="ARBA" id="ARBA00022982"/>
    </source>
</evidence>
<evidence type="ECO:0000256" key="11">
    <source>
        <dbReference type="ARBA" id="ARBA00022967"/>
    </source>
</evidence>
<dbReference type="InterPro" id="IPR005805">
    <property type="entry name" value="Rieske_Fe-S_prot_C"/>
</dbReference>
<evidence type="ECO:0000256" key="16">
    <source>
        <dbReference type="ARBA" id="ARBA00023136"/>
    </source>
</evidence>
<keyword evidence="16" id="KW-0472">Membrane</keyword>
<proteinExistence type="predicted"/>
<dbReference type="InterPro" id="IPR014349">
    <property type="entry name" value="Rieske_Fe-S_prot"/>
</dbReference>
<dbReference type="EC" id="7.1.1.8" evidence="4 19"/>
<evidence type="ECO:0000256" key="5">
    <source>
        <dbReference type="ARBA" id="ARBA00019816"/>
    </source>
</evidence>
<dbReference type="SUPFAM" id="SSF50022">
    <property type="entry name" value="ISP domain"/>
    <property type="match status" value="1"/>
</dbReference>
<evidence type="ECO:0000256" key="4">
    <source>
        <dbReference type="ARBA" id="ARBA00012951"/>
    </source>
</evidence>
<evidence type="ECO:0000256" key="7">
    <source>
        <dbReference type="ARBA" id="ARBA00022475"/>
    </source>
</evidence>
<keyword evidence="12 19" id="KW-0249">Electron transport</keyword>
<dbReference type="InterPro" id="IPR019470">
    <property type="entry name" value="Ubiq_cytC_Rdtase_Fe-S_su_TAT"/>
</dbReference>
<keyword evidence="7" id="KW-1003">Cell membrane</keyword>
<keyword evidence="8" id="KW-0812">Transmembrane</keyword>
<gene>
    <name evidence="22" type="primary">petA</name>
    <name evidence="22" type="ORF">GCM10023332_12580</name>
</gene>
<evidence type="ECO:0000256" key="1">
    <source>
        <dbReference type="ARBA" id="ARBA00002444"/>
    </source>
</evidence>
<evidence type="ECO:0000256" key="20">
    <source>
        <dbReference type="RuleBase" id="RU004497"/>
    </source>
</evidence>
<evidence type="ECO:0000256" key="15">
    <source>
        <dbReference type="ARBA" id="ARBA00023014"/>
    </source>
</evidence>
<evidence type="ECO:0000256" key="19">
    <source>
        <dbReference type="RuleBase" id="RU004494"/>
    </source>
</evidence>
<dbReference type="InterPro" id="IPR036922">
    <property type="entry name" value="Rieske_2Fe-2S_sf"/>
</dbReference>
<evidence type="ECO:0000259" key="21">
    <source>
        <dbReference type="PROSITE" id="PS51296"/>
    </source>
</evidence>
<comment type="function">
    <text evidence="1">Component of the ubiquinol-cytochrome c reductase complex (complex III or cytochrome b-c1 complex), which is a respiratory chain that generates an electrochemical potential coupled to ATP synthesis.</text>
</comment>
<comment type="subcellular location">
    <subcellularLocation>
        <location evidence="2">Cell membrane</location>
        <topology evidence="2">Single-pass membrane protein</topology>
    </subcellularLocation>
</comment>
<keyword evidence="15" id="KW-0411">Iron-sulfur</keyword>
<keyword evidence="11" id="KW-1278">Translocase</keyword>
<evidence type="ECO:0000256" key="13">
    <source>
        <dbReference type="ARBA" id="ARBA00022989"/>
    </source>
</evidence>
<keyword evidence="9" id="KW-0001">2Fe-2S</keyword>
<evidence type="ECO:0000256" key="9">
    <source>
        <dbReference type="ARBA" id="ARBA00022714"/>
    </source>
</evidence>
<dbReference type="PRINTS" id="PR00162">
    <property type="entry name" value="RIESKE"/>
</dbReference>
<comment type="miscellaneous">
    <text evidence="19">The Rieske protein is a high potential 2Fe-2S protein.</text>
</comment>
<keyword evidence="23" id="KW-1185">Reference proteome</keyword>
<dbReference type="NCBIfam" id="TIGR01416">
    <property type="entry name" value="Rieske_proteo"/>
    <property type="match status" value="1"/>
</dbReference>
<evidence type="ECO:0000256" key="6">
    <source>
        <dbReference type="ARBA" id="ARBA00022448"/>
    </source>
</evidence>
<dbReference type="PANTHER" id="PTHR10134">
    <property type="entry name" value="CYTOCHROME B-C1 COMPLEX SUBUNIT RIESKE, MITOCHONDRIAL"/>
    <property type="match status" value="1"/>
</dbReference>
<evidence type="ECO:0000256" key="8">
    <source>
        <dbReference type="ARBA" id="ARBA00022692"/>
    </source>
</evidence>
<dbReference type="InterPro" id="IPR017941">
    <property type="entry name" value="Rieske_2Fe-2S"/>
</dbReference>
<evidence type="ECO:0000313" key="23">
    <source>
        <dbReference type="Proteomes" id="UP001501323"/>
    </source>
</evidence>
<dbReference type="Gene3D" id="2.102.10.10">
    <property type="entry name" value="Rieske [2Fe-2S] iron-sulphur domain"/>
    <property type="match status" value="1"/>
</dbReference>
<evidence type="ECO:0000256" key="14">
    <source>
        <dbReference type="ARBA" id="ARBA00023004"/>
    </source>
</evidence>
<evidence type="ECO:0000256" key="10">
    <source>
        <dbReference type="ARBA" id="ARBA00022723"/>
    </source>
</evidence>
<comment type="cofactor">
    <cofactor evidence="19">
        <name>[2Fe-2S] cluster</name>
        <dbReference type="ChEBI" id="CHEBI:190135"/>
    </cofactor>
    <text evidence="19">Binds 1 [2Fe-2S] cluster per subunit.</text>
</comment>
<evidence type="ECO:0000313" key="22">
    <source>
        <dbReference type="EMBL" id="GAA4862046.1"/>
    </source>
</evidence>
<keyword evidence="17" id="KW-1015">Disulfide bond</keyword>
<dbReference type="Proteomes" id="UP001501323">
    <property type="component" value="Unassembled WGS sequence"/>
</dbReference>
<keyword evidence="10" id="KW-0479">Metal-binding</keyword>
<protein>
    <recommendedName>
        <fullName evidence="5 19">Ubiquinol-cytochrome c reductase iron-sulfur subunit</fullName>
        <ecNumber evidence="4 19">7.1.1.8</ecNumber>
    </recommendedName>
</protein>
<sequence>MRPRLETGGVRRQAFRLFDSIYEGFAEWRMGNEAVLGSSEQTPDGSEGTVDAGRRRFLTATTAVVGAVGVGVAAIPFIKSWNPSARAKLAGAPVTADISALAEGQRMVLEWRGQPIWIVRRTKAVLEALPTLDDKLRDPLSQNADQQPAYVLESNPELRSIKPEVSVLVGLCTHLGCAPEMVAEIRPEPFDADWKGGYFCPCHKSKFDMAGRVFEGVPAPTNLIVPPHHYADDNTIVIGVDPSQSGAA</sequence>
<dbReference type="Pfam" id="PF00355">
    <property type="entry name" value="Rieske"/>
    <property type="match status" value="1"/>
</dbReference>
<comment type="subunit">
    <text evidence="3 20">The main subunits of complex b-c1 are: cytochrome b, cytochrome c1 and the Rieske protein.</text>
</comment>
<keyword evidence="6 19" id="KW-0813">Transport</keyword>
<dbReference type="InterPro" id="IPR006317">
    <property type="entry name" value="Ubiquinol_cyt_c_Rdtase_Fe-S-su"/>
</dbReference>
<evidence type="ECO:0000256" key="18">
    <source>
        <dbReference type="ARBA" id="ARBA00029351"/>
    </source>
</evidence>
<dbReference type="CDD" id="cd03470">
    <property type="entry name" value="Rieske_cytochrome_bc1"/>
    <property type="match status" value="1"/>
</dbReference>
<evidence type="ECO:0000256" key="17">
    <source>
        <dbReference type="ARBA" id="ARBA00023157"/>
    </source>
</evidence>
<dbReference type="Pfam" id="PF10399">
    <property type="entry name" value="UCR_Fe-S_N"/>
    <property type="match status" value="1"/>
</dbReference>
<dbReference type="Gene3D" id="1.20.5.510">
    <property type="entry name" value="Single helix bin"/>
    <property type="match status" value="1"/>
</dbReference>
<keyword evidence="13" id="KW-1133">Transmembrane helix</keyword>
<dbReference type="EMBL" id="BAABJY010000002">
    <property type="protein sequence ID" value="GAA4862046.1"/>
    <property type="molecule type" value="Genomic_DNA"/>
</dbReference>
<comment type="catalytic activity">
    <reaction evidence="18 19">
        <text>a quinol + 2 Fe(III)-[cytochrome c](out) = a quinone + 2 Fe(II)-[cytochrome c](out) + 2 H(+)(out)</text>
        <dbReference type="Rhea" id="RHEA:11484"/>
        <dbReference type="Rhea" id="RHEA-COMP:10350"/>
        <dbReference type="Rhea" id="RHEA-COMP:14399"/>
        <dbReference type="ChEBI" id="CHEBI:15378"/>
        <dbReference type="ChEBI" id="CHEBI:24646"/>
        <dbReference type="ChEBI" id="CHEBI:29033"/>
        <dbReference type="ChEBI" id="CHEBI:29034"/>
        <dbReference type="ChEBI" id="CHEBI:132124"/>
        <dbReference type="EC" id="7.1.1.8"/>
    </reaction>
</comment>
<organism evidence="22 23">
    <name type="scientific">Luteimonas vadosa</name>
    <dbReference type="NCBI Taxonomy" id="1165507"/>
    <lineage>
        <taxon>Bacteria</taxon>
        <taxon>Pseudomonadati</taxon>
        <taxon>Pseudomonadota</taxon>
        <taxon>Gammaproteobacteria</taxon>
        <taxon>Lysobacterales</taxon>
        <taxon>Lysobacteraceae</taxon>
        <taxon>Luteimonas</taxon>
    </lineage>
</organism>
<evidence type="ECO:0000256" key="2">
    <source>
        <dbReference type="ARBA" id="ARBA00004162"/>
    </source>
</evidence>
<feature type="domain" description="Rieske" evidence="21">
    <location>
        <begin position="159"/>
        <end position="237"/>
    </location>
</feature>
<keyword evidence="14" id="KW-0408">Iron</keyword>
<dbReference type="PROSITE" id="PS51296">
    <property type="entry name" value="RIESKE"/>
    <property type="match status" value="1"/>
</dbReference>
<comment type="caution">
    <text evidence="22">The sequence shown here is derived from an EMBL/GenBank/DDBJ whole genome shotgun (WGS) entry which is preliminary data.</text>
</comment>
<accession>A0ABP9DWU7</accession>